<evidence type="ECO:0000256" key="4">
    <source>
        <dbReference type="ARBA" id="ARBA00023015"/>
    </source>
</evidence>
<evidence type="ECO:0000256" key="5">
    <source>
        <dbReference type="ARBA" id="ARBA00023163"/>
    </source>
</evidence>
<evidence type="ECO:0000313" key="10">
    <source>
        <dbReference type="Proteomes" id="UP000828390"/>
    </source>
</evidence>
<evidence type="ECO:0000259" key="8">
    <source>
        <dbReference type="Pfam" id="PF16014"/>
    </source>
</evidence>
<evidence type="ECO:0000256" key="2">
    <source>
        <dbReference type="ARBA" id="ARBA00007859"/>
    </source>
</evidence>
<organism evidence="9 10">
    <name type="scientific">Dreissena polymorpha</name>
    <name type="common">Zebra mussel</name>
    <name type="synonym">Mytilus polymorpha</name>
    <dbReference type="NCBI Taxonomy" id="45954"/>
    <lineage>
        <taxon>Eukaryota</taxon>
        <taxon>Metazoa</taxon>
        <taxon>Spiralia</taxon>
        <taxon>Lophotrochozoa</taxon>
        <taxon>Mollusca</taxon>
        <taxon>Bivalvia</taxon>
        <taxon>Autobranchia</taxon>
        <taxon>Heteroconchia</taxon>
        <taxon>Euheterodonta</taxon>
        <taxon>Imparidentia</taxon>
        <taxon>Neoheterodontei</taxon>
        <taxon>Myida</taxon>
        <taxon>Dreissenoidea</taxon>
        <taxon>Dreissenidae</taxon>
        <taxon>Dreissena</taxon>
    </lineage>
</organism>
<evidence type="ECO:0000256" key="7">
    <source>
        <dbReference type="SAM" id="MobiDB-lite"/>
    </source>
</evidence>
<dbReference type="GO" id="GO:0070822">
    <property type="term" value="C:Sin3-type complex"/>
    <property type="evidence" value="ECO:0007669"/>
    <property type="project" value="TreeGrafter"/>
</dbReference>
<protein>
    <recommendedName>
        <fullName evidence="8">Histone deacetylase complex subunit SAP130 C-terminal domain-containing protein</fullName>
    </recommendedName>
</protein>
<reference evidence="9" key="1">
    <citation type="journal article" date="2019" name="bioRxiv">
        <title>The Genome of the Zebra Mussel, Dreissena polymorpha: A Resource for Invasive Species Research.</title>
        <authorList>
            <person name="McCartney M.A."/>
            <person name="Auch B."/>
            <person name="Kono T."/>
            <person name="Mallez S."/>
            <person name="Zhang Y."/>
            <person name="Obille A."/>
            <person name="Becker A."/>
            <person name="Abrahante J.E."/>
            <person name="Garbe J."/>
            <person name="Badalamenti J.P."/>
            <person name="Herman A."/>
            <person name="Mangelson H."/>
            <person name="Liachko I."/>
            <person name="Sullivan S."/>
            <person name="Sone E.D."/>
            <person name="Koren S."/>
            <person name="Silverstein K.A.T."/>
            <person name="Beckman K.B."/>
            <person name="Gohl D.M."/>
        </authorList>
    </citation>
    <scope>NUCLEOTIDE SEQUENCE</scope>
    <source>
        <strain evidence="9">Duluth1</strain>
        <tissue evidence="9">Whole animal</tissue>
    </source>
</reference>
<dbReference type="InterPro" id="IPR031963">
    <property type="entry name" value="SAP130_C"/>
</dbReference>
<feature type="compositionally biased region" description="Polar residues" evidence="7">
    <location>
        <begin position="291"/>
        <end position="305"/>
    </location>
</feature>
<dbReference type="Proteomes" id="UP000828390">
    <property type="component" value="Unassembled WGS sequence"/>
</dbReference>
<evidence type="ECO:0000256" key="3">
    <source>
        <dbReference type="ARBA" id="ARBA00022491"/>
    </source>
</evidence>
<feature type="compositionally biased region" description="Acidic residues" evidence="7">
    <location>
        <begin position="449"/>
        <end position="469"/>
    </location>
</feature>
<proteinExistence type="inferred from homology"/>
<feature type="region of interest" description="Disordered" evidence="7">
    <location>
        <begin position="322"/>
        <end position="412"/>
    </location>
</feature>
<dbReference type="InterPro" id="IPR024137">
    <property type="entry name" value="His_deAcase_cplx_SAP130"/>
</dbReference>
<evidence type="ECO:0000256" key="6">
    <source>
        <dbReference type="ARBA" id="ARBA00023242"/>
    </source>
</evidence>
<feature type="region of interest" description="Disordered" evidence="7">
    <location>
        <begin position="277"/>
        <end position="309"/>
    </location>
</feature>
<accession>A0A9D4JKR5</accession>
<dbReference type="GO" id="GO:0000122">
    <property type="term" value="P:negative regulation of transcription by RNA polymerase II"/>
    <property type="evidence" value="ECO:0007669"/>
    <property type="project" value="TreeGrafter"/>
</dbReference>
<keyword evidence="3" id="KW-0678">Repressor</keyword>
<evidence type="ECO:0000313" key="9">
    <source>
        <dbReference type="EMBL" id="KAH3812433.1"/>
    </source>
</evidence>
<dbReference type="AlphaFoldDB" id="A0A9D4JKR5"/>
<feature type="region of interest" description="Disordered" evidence="7">
    <location>
        <begin position="71"/>
        <end position="105"/>
    </location>
</feature>
<comment type="caution">
    <text evidence="9">The sequence shown here is derived from an EMBL/GenBank/DDBJ whole genome shotgun (WGS) entry which is preliminary data.</text>
</comment>
<dbReference type="Pfam" id="PF16014">
    <property type="entry name" value="SAP130_C"/>
    <property type="match status" value="1"/>
</dbReference>
<reference evidence="9" key="2">
    <citation type="submission" date="2020-11" db="EMBL/GenBank/DDBJ databases">
        <authorList>
            <person name="McCartney M.A."/>
            <person name="Auch B."/>
            <person name="Kono T."/>
            <person name="Mallez S."/>
            <person name="Becker A."/>
            <person name="Gohl D.M."/>
            <person name="Silverstein K.A.T."/>
            <person name="Koren S."/>
            <person name="Bechman K.B."/>
            <person name="Herman A."/>
            <person name="Abrahante J.E."/>
            <person name="Garbe J."/>
        </authorList>
    </citation>
    <scope>NUCLEOTIDE SEQUENCE</scope>
    <source>
        <strain evidence="9">Duluth1</strain>
        <tissue evidence="9">Whole animal</tissue>
    </source>
</reference>
<sequence>QPMNTLSSATMAASVATVTIPSMSAGTTVATIPIAKVPPQRQHQVVTSHVLASPTPAVTSSHMDHRVDPLPHGSAVSHPQPQPAHSHATTVAQQSTPQGGPGQPGLFNLQYRTGNLPVTTVASNSLSHTEARTSSLAAVPFLPPVLQMSPENPYYQMMMKSGLAAVAQLHGRTTLQSLGREAANSLQASLNSVSQSPLTVATAVGSAGSVRYNQMMVVPDAIRHAAPHTTGGLTAAIQLQPSHAEVKQSTTVTTAPMLPHTSAAASSLFAAVAAHQSQGQVSQIGHPSPNTPSSTPVQNPNSSPRPSILRKRTNEGISAVKKQLAMSGGDVPSPRPELRLDSTPVSNMSSPKTPASGESQSSTDTALSSEATTPTQPSHGELKIKHEHDVHENGYTNSTPEASPRKRRKQVLQATEEIRDTPVNVFDKLVEACVKQEVLDKHEAQHEVGEDDLDSEDEDDDDDDDFDDDQMDLREEYVDDDGVRWTLEKCRPNIALLNFYSISWKPKVNHFNRYTDVKPKDERRPTVNELSNQKGVVQKTSGWKLYHMAAQIEDLVELEKELKSTLQSLQAAIGPESPIRHNSLVEEESGVIHELTQGNIQRCSLLTDQLNEAKTQMLKVLEHKPKISEIVSKHMSKRPIKKKERT</sequence>
<feature type="compositionally biased region" description="Polar residues" evidence="7">
    <location>
        <begin position="343"/>
        <end position="378"/>
    </location>
</feature>
<feature type="non-terminal residue" evidence="9">
    <location>
        <position position="646"/>
    </location>
</feature>
<dbReference type="PANTHER" id="PTHR13497">
    <property type="entry name" value="HISTONE DEACETYLASE COMPLEX SUBUNIT SAP130"/>
    <property type="match status" value="1"/>
</dbReference>
<evidence type="ECO:0000256" key="1">
    <source>
        <dbReference type="ARBA" id="ARBA00004123"/>
    </source>
</evidence>
<comment type="similarity">
    <text evidence="2">Belongs to the SAP130 family.</text>
</comment>
<keyword evidence="6" id="KW-0539">Nucleus</keyword>
<comment type="subcellular location">
    <subcellularLocation>
        <location evidence="1">Nucleus</location>
    </subcellularLocation>
</comment>
<dbReference type="EMBL" id="JAIWYP010000006">
    <property type="protein sequence ID" value="KAH3812433.1"/>
    <property type="molecule type" value="Genomic_DNA"/>
</dbReference>
<keyword evidence="5" id="KW-0804">Transcription</keyword>
<gene>
    <name evidence="9" type="ORF">DPMN_140864</name>
</gene>
<dbReference type="PANTHER" id="PTHR13497:SF3">
    <property type="entry name" value="HISTONE DEACETYLASE COMPLEX SUBUNIT SAP130"/>
    <property type="match status" value="1"/>
</dbReference>
<feature type="compositionally biased region" description="Basic and acidic residues" evidence="7">
    <location>
        <begin position="380"/>
        <end position="392"/>
    </location>
</feature>
<feature type="region of interest" description="Disordered" evidence="7">
    <location>
        <begin position="441"/>
        <end position="469"/>
    </location>
</feature>
<keyword evidence="4" id="KW-0805">Transcription regulation</keyword>
<name>A0A9D4JKR5_DREPO</name>
<keyword evidence="10" id="KW-1185">Reference proteome</keyword>
<feature type="domain" description="Histone deacetylase complex subunit SAP130 C-terminal" evidence="8">
    <location>
        <begin position="332"/>
        <end position="628"/>
    </location>
</feature>